<dbReference type="Pfam" id="PF00702">
    <property type="entry name" value="Hydrolase"/>
    <property type="match status" value="1"/>
</dbReference>
<dbReference type="GO" id="GO:0016787">
    <property type="term" value="F:hydrolase activity"/>
    <property type="evidence" value="ECO:0007669"/>
    <property type="project" value="UniProtKB-KW"/>
</dbReference>
<dbReference type="Proteomes" id="UP000184188">
    <property type="component" value="Unassembled WGS sequence"/>
</dbReference>
<proteinExistence type="predicted"/>
<dbReference type="InterPro" id="IPR051540">
    <property type="entry name" value="S-2-haloacid_dehalogenase"/>
</dbReference>
<dbReference type="PANTHER" id="PTHR43316:SF4">
    <property type="entry name" value="ACID DEHALOGENASE, PUTATIVE (AFU_ORTHOLOGUE AFUA_8G05870)-RELATED"/>
    <property type="match status" value="1"/>
</dbReference>
<dbReference type="STRING" id="1073090.A0A1L9SJG1"/>
<sequence length="238" mass="26830">MAKHVVFDVVGTLVSFDAYIARIAATIGPQLESHCITPAHFAFTWMTAAELEFTFLSTSGRYKPYREVMQALFYRTLFMAGIKQPREIFTDTQREACLAGYAELTLRSGARECIELLREQGFTVWCLTTGDVARVRGYFERGGWEFPLEQFVSCDGLGVAKPALGAYRAVYDRFADGDEKWFAAAHLWDVSAARMVGFRGAYCTEYEQEGVWEVFGKVEVVADSLVEMARKIIKDNSI</sequence>
<reference evidence="3" key="1">
    <citation type="journal article" date="2017" name="Genome Biol.">
        <title>Comparative genomics reveals high biological diversity and specific adaptations in the industrially and medically important fungal genus Aspergillus.</title>
        <authorList>
            <person name="de Vries R.P."/>
            <person name="Riley R."/>
            <person name="Wiebenga A."/>
            <person name="Aguilar-Osorio G."/>
            <person name="Amillis S."/>
            <person name="Uchima C.A."/>
            <person name="Anderluh G."/>
            <person name="Asadollahi M."/>
            <person name="Askin M."/>
            <person name="Barry K."/>
            <person name="Battaglia E."/>
            <person name="Bayram O."/>
            <person name="Benocci T."/>
            <person name="Braus-Stromeyer S.A."/>
            <person name="Caldana C."/>
            <person name="Canovas D."/>
            <person name="Cerqueira G.C."/>
            <person name="Chen F."/>
            <person name="Chen W."/>
            <person name="Choi C."/>
            <person name="Clum A."/>
            <person name="Dos Santos R.A."/>
            <person name="Damasio A.R."/>
            <person name="Diallinas G."/>
            <person name="Emri T."/>
            <person name="Fekete E."/>
            <person name="Flipphi M."/>
            <person name="Freyberg S."/>
            <person name="Gallo A."/>
            <person name="Gournas C."/>
            <person name="Habgood R."/>
            <person name="Hainaut M."/>
            <person name="Harispe M.L."/>
            <person name="Henrissat B."/>
            <person name="Hilden K.S."/>
            <person name="Hope R."/>
            <person name="Hossain A."/>
            <person name="Karabika E."/>
            <person name="Karaffa L."/>
            <person name="Karanyi Z."/>
            <person name="Krasevec N."/>
            <person name="Kuo A."/>
            <person name="Kusch H."/>
            <person name="LaButti K."/>
            <person name="Lagendijk E.L."/>
            <person name="Lapidus A."/>
            <person name="Levasseur A."/>
            <person name="Lindquist E."/>
            <person name="Lipzen A."/>
            <person name="Logrieco A.F."/>
            <person name="MacCabe A."/>
            <person name="Maekelae M.R."/>
            <person name="Malavazi I."/>
            <person name="Melin P."/>
            <person name="Meyer V."/>
            <person name="Mielnichuk N."/>
            <person name="Miskei M."/>
            <person name="Molnar A.P."/>
            <person name="Mule G."/>
            <person name="Ngan C.Y."/>
            <person name="Orejas M."/>
            <person name="Orosz E."/>
            <person name="Ouedraogo J.P."/>
            <person name="Overkamp K.M."/>
            <person name="Park H.-S."/>
            <person name="Perrone G."/>
            <person name="Piumi F."/>
            <person name="Punt P.J."/>
            <person name="Ram A.F."/>
            <person name="Ramon A."/>
            <person name="Rauscher S."/>
            <person name="Record E."/>
            <person name="Riano-Pachon D.M."/>
            <person name="Robert V."/>
            <person name="Roehrig J."/>
            <person name="Ruller R."/>
            <person name="Salamov A."/>
            <person name="Salih N.S."/>
            <person name="Samson R.A."/>
            <person name="Sandor E."/>
            <person name="Sanguinetti M."/>
            <person name="Schuetze T."/>
            <person name="Sepcic K."/>
            <person name="Shelest E."/>
            <person name="Sherlock G."/>
            <person name="Sophianopoulou V."/>
            <person name="Squina F.M."/>
            <person name="Sun H."/>
            <person name="Susca A."/>
            <person name="Todd R.B."/>
            <person name="Tsang A."/>
            <person name="Unkles S.E."/>
            <person name="van de Wiele N."/>
            <person name="van Rossen-Uffink D."/>
            <person name="Oliveira J.V."/>
            <person name="Vesth T.C."/>
            <person name="Visser J."/>
            <person name="Yu J.-H."/>
            <person name="Zhou M."/>
            <person name="Andersen M.R."/>
            <person name="Archer D.B."/>
            <person name="Baker S.E."/>
            <person name="Benoit I."/>
            <person name="Brakhage A.A."/>
            <person name="Braus G.H."/>
            <person name="Fischer R."/>
            <person name="Frisvad J.C."/>
            <person name="Goldman G.H."/>
            <person name="Houbraken J."/>
            <person name="Oakley B."/>
            <person name="Pocsi I."/>
            <person name="Scazzocchio C."/>
            <person name="Seiboth B."/>
            <person name="vanKuyk P.A."/>
            <person name="Wortman J."/>
            <person name="Dyer P.S."/>
            <person name="Grigoriev I.V."/>
        </authorList>
    </citation>
    <scope>NUCLEOTIDE SEQUENCE [LARGE SCALE GENOMIC DNA]</scope>
    <source>
        <strain evidence="3">CBS 506.65</strain>
    </source>
</reference>
<protein>
    <recommendedName>
        <fullName evidence="4">2-haloalkanoic acid dehalogenase</fullName>
    </recommendedName>
</protein>
<dbReference type="Gene3D" id="1.10.150.240">
    <property type="entry name" value="Putative phosphatase, domain 2"/>
    <property type="match status" value="1"/>
</dbReference>
<evidence type="ECO:0000256" key="1">
    <source>
        <dbReference type="ARBA" id="ARBA00022801"/>
    </source>
</evidence>
<accession>A0A1L9SJG1</accession>
<dbReference type="InterPro" id="IPR023214">
    <property type="entry name" value="HAD_sf"/>
</dbReference>
<dbReference type="PANTHER" id="PTHR43316">
    <property type="entry name" value="HYDROLASE, HALOACID DELAHOGENASE-RELATED"/>
    <property type="match status" value="1"/>
</dbReference>
<dbReference type="Gene3D" id="3.40.50.1000">
    <property type="entry name" value="HAD superfamily/HAD-like"/>
    <property type="match status" value="1"/>
</dbReference>
<dbReference type="GeneID" id="34613870"/>
<organism evidence="2 3">
    <name type="scientific">Penicilliopsis zonata CBS 506.65</name>
    <dbReference type="NCBI Taxonomy" id="1073090"/>
    <lineage>
        <taxon>Eukaryota</taxon>
        <taxon>Fungi</taxon>
        <taxon>Dikarya</taxon>
        <taxon>Ascomycota</taxon>
        <taxon>Pezizomycotina</taxon>
        <taxon>Eurotiomycetes</taxon>
        <taxon>Eurotiomycetidae</taxon>
        <taxon>Eurotiales</taxon>
        <taxon>Aspergillaceae</taxon>
        <taxon>Penicilliopsis</taxon>
    </lineage>
</organism>
<evidence type="ECO:0000313" key="3">
    <source>
        <dbReference type="Proteomes" id="UP000184188"/>
    </source>
</evidence>
<evidence type="ECO:0000313" key="2">
    <source>
        <dbReference type="EMBL" id="OJJ47372.1"/>
    </source>
</evidence>
<keyword evidence="3" id="KW-1185">Reference proteome</keyword>
<dbReference type="AlphaFoldDB" id="A0A1L9SJG1"/>
<evidence type="ECO:0008006" key="4">
    <source>
        <dbReference type="Google" id="ProtNLM"/>
    </source>
</evidence>
<dbReference type="InterPro" id="IPR036412">
    <property type="entry name" value="HAD-like_sf"/>
</dbReference>
<dbReference type="InterPro" id="IPR023198">
    <property type="entry name" value="PGP-like_dom2"/>
</dbReference>
<gene>
    <name evidence="2" type="ORF">ASPZODRAFT_1946911</name>
</gene>
<keyword evidence="1" id="KW-0378">Hydrolase</keyword>
<dbReference type="EMBL" id="KV878341">
    <property type="protein sequence ID" value="OJJ47372.1"/>
    <property type="molecule type" value="Genomic_DNA"/>
</dbReference>
<dbReference type="SUPFAM" id="SSF56784">
    <property type="entry name" value="HAD-like"/>
    <property type="match status" value="1"/>
</dbReference>
<dbReference type="VEuPathDB" id="FungiDB:ASPZODRAFT_1946911"/>
<dbReference type="RefSeq" id="XP_022581882.1">
    <property type="nucleotide sequence ID" value="XM_022727406.1"/>
</dbReference>
<name>A0A1L9SJG1_9EURO</name>
<dbReference type="OrthoDB" id="2363873at2759"/>